<gene>
    <name evidence="2" type="ORF">SB6422_04366</name>
</gene>
<dbReference type="RefSeq" id="WP_142512444.1">
    <property type="nucleotide sequence ID" value="NZ_CABGGW010000004.1"/>
</dbReference>
<name>A0A564HR44_9ENTR</name>
<dbReference type="Pfam" id="PF14243">
    <property type="entry name" value="R2K_3"/>
    <property type="match status" value="1"/>
</dbReference>
<proteinExistence type="predicted"/>
<dbReference type="EMBL" id="CABGGW010000004">
    <property type="protein sequence ID" value="VUS34267.1"/>
    <property type="molecule type" value="Genomic_DNA"/>
</dbReference>
<dbReference type="OrthoDB" id="5355744at2"/>
<organism evidence="2 3">
    <name type="scientific">Klebsiella huaxiensis</name>
    <dbReference type="NCBI Taxonomy" id="2153354"/>
    <lineage>
        <taxon>Bacteria</taxon>
        <taxon>Pseudomonadati</taxon>
        <taxon>Pseudomonadota</taxon>
        <taxon>Gammaproteobacteria</taxon>
        <taxon>Enterobacterales</taxon>
        <taxon>Enterobacteriaceae</taxon>
        <taxon>Klebsiella/Raoultella group</taxon>
        <taxon>Klebsiella</taxon>
    </lineage>
</organism>
<feature type="domain" description="ATP-grasp" evidence="1">
    <location>
        <begin position="130"/>
        <end position="259"/>
    </location>
</feature>
<accession>A0A564HR44</accession>
<dbReference type="InterPro" id="IPR025643">
    <property type="entry name" value="R2K_3"/>
</dbReference>
<dbReference type="AlphaFoldDB" id="A0A564HR44"/>
<evidence type="ECO:0000259" key="1">
    <source>
        <dbReference type="Pfam" id="PF14243"/>
    </source>
</evidence>
<sequence>MGALQIIYPNDMLHPSQPDETFLAEYTHACQSNIHCLLLSSEAAALGEYRFSSHFLADTPVLWRGWMLRQDEHEGLSRAVEKKGSHLLTSSLEYLRCHHLPGWYESCRDVTPETIVTHADADFDALTCEWQWPAYFVKDYVKSLTTSRGSIARNAQEIREIIGLLKQYRGEIEGGICLRRVEQFDTTSEKRFFVLNGQVHSPDDDIPTEVIEIAARISSPFYSIDVIHDESGALRLVEIGDGQVSDIKDWPVERFVKMLGGYVAG</sequence>
<evidence type="ECO:0000313" key="2">
    <source>
        <dbReference type="EMBL" id="VUS34267.1"/>
    </source>
</evidence>
<dbReference type="Proteomes" id="UP000317374">
    <property type="component" value="Unassembled WGS sequence"/>
</dbReference>
<evidence type="ECO:0000313" key="3">
    <source>
        <dbReference type="Proteomes" id="UP000317374"/>
    </source>
</evidence>
<protein>
    <recommendedName>
        <fullName evidence="1">ATP-grasp domain-containing protein</fullName>
    </recommendedName>
</protein>
<reference evidence="2 3" key="1">
    <citation type="submission" date="2019-07" db="EMBL/GenBank/DDBJ databases">
        <authorList>
            <person name="Brisse S."/>
            <person name="Rodrigues C."/>
            <person name="Thorpe H."/>
        </authorList>
    </citation>
    <scope>NUCLEOTIDE SEQUENCE [LARGE SCALE GENOMIC DNA]</scope>
    <source>
        <strain evidence="2">SB6422</strain>
    </source>
</reference>